<proteinExistence type="predicted"/>
<reference evidence="2 3" key="1">
    <citation type="submission" date="2020-07" db="EMBL/GenBank/DDBJ databases">
        <title>Sequencing the genomes of 1000 actinobacteria strains.</title>
        <authorList>
            <person name="Klenk H.-P."/>
        </authorList>
    </citation>
    <scope>NUCLEOTIDE SEQUENCE [LARGE SCALE GENOMIC DNA]</scope>
    <source>
        <strain evidence="2 3">DSM 21350</strain>
    </source>
</reference>
<dbReference type="AlphaFoldDB" id="A0A7Y9JBC5"/>
<name>A0A7Y9JBC5_9ACTN</name>
<accession>A0A7Y9JBC5</accession>
<protein>
    <recommendedName>
        <fullName evidence="1">ARB-07466-like C-terminal domain-containing protein</fullName>
    </recommendedName>
</protein>
<dbReference type="InterPro" id="IPR058593">
    <property type="entry name" value="ARB_07466-like_C"/>
</dbReference>
<dbReference type="Pfam" id="PF26571">
    <property type="entry name" value="VldE"/>
    <property type="match status" value="1"/>
</dbReference>
<organism evidence="2 3">
    <name type="scientific">Nocardioides panaciterrulae</name>
    <dbReference type="NCBI Taxonomy" id="661492"/>
    <lineage>
        <taxon>Bacteria</taxon>
        <taxon>Bacillati</taxon>
        <taxon>Actinomycetota</taxon>
        <taxon>Actinomycetes</taxon>
        <taxon>Propionibacteriales</taxon>
        <taxon>Nocardioidaceae</taxon>
        <taxon>Nocardioides</taxon>
    </lineage>
</organism>
<comment type="caution">
    <text evidence="2">The sequence shown here is derived from an EMBL/GenBank/DDBJ whole genome shotgun (WGS) entry which is preliminary data.</text>
</comment>
<dbReference type="Proteomes" id="UP000535511">
    <property type="component" value="Unassembled WGS sequence"/>
</dbReference>
<sequence>MRLRTAAGLAAAAALVVVAVTGYFVLHHVGPLLPRADCTATVAGRTVDLSQEQAENAALITAVSVQRGMPARAASIALATAYQESKLYNLEQGDRDSVGLFQQRPSQGWGTRRQLMNPYYATTAFYDALDKVHGYDTMRITEAAQEVQRSGFPEAYAAHESDARVLASALTGNSPHAFSCTVDGDVAPASRKLDAQGLTRRAARVRREVEAVFGKQSLGGFAPGGVSSGHMGGSAHYDGRAIDIFERPVTAQHKIRGWAIAQYLVAQADRLDIEHVIFDGRIWSADSSADGWRTYTPPERSGDRAVLEHRDHVHVDVFA</sequence>
<keyword evidence="3" id="KW-1185">Reference proteome</keyword>
<evidence type="ECO:0000313" key="3">
    <source>
        <dbReference type="Proteomes" id="UP000535511"/>
    </source>
</evidence>
<dbReference type="EMBL" id="JACCBG010000001">
    <property type="protein sequence ID" value="NYD42820.1"/>
    <property type="molecule type" value="Genomic_DNA"/>
</dbReference>
<evidence type="ECO:0000259" key="1">
    <source>
        <dbReference type="Pfam" id="PF26571"/>
    </source>
</evidence>
<feature type="domain" description="ARB-07466-like C-terminal" evidence="1">
    <location>
        <begin position="195"/>
        <end position="296"/>
    </location>
</feature>
<dbReference type="RefSeq" id="WP_179664408.1">
    <property type="nucleotide sequence ID" value="NZ_JACCBG010000001.1"/>
</dbReference>
<evidence type="ECO:0000313" key="2">
    <source>
        <dbReference type="EMBL" id="NYD42820.1"/>
    </source>
</evidence>
<gene>
    <name evidence="2" type="ORF">BJZ21_002903</name>
</gene>